<comment type="catalytic activity">
    <reaction evidence="1">
        <text>Hydrolysis of (1-&gt;3)-beta-D-glucosidic linkages in (1-&gt;3)-beta-D-glucans.</text>
        <dbReference type="EC" id="3.2.1.39"/>
    </reaction>
</comment>
<feature type="chain" id="PRO_5001979636" description="glucan endo-1,3-beta-D-glucosidase" evidence="9">
    <location>
        <begin position="21"/>
        <end position="856"/>
    </location>
</feature>
<dbReference type="PROSITE" id="PS52008">
    <property type="entry name" value="GH81"/>
    <property type="match status" value="1"/>
</dbReference>
<dbReference type="InterPro" id="IPR005200">
    <property type="entry name" value="Endo-beta-glucanase"/>
</dbReference>
<dbReference type="STRING" id="1531966.A0A0A1TPJ2"/>
<dbReference type="GO" id="GO:0042973">
    <property type="term" value="F:glucan endo-1,3-beta-D-glucosidase activity"/>
    <property type="evidence" value="ECO:0007669"/>
    <property type="project" value="UniProtKB-EC"/>
</dbReference>
<keyword evidence="6" id="KW-0326">Glycosidase</keyword>
<proteinExistence type="inferred from homology"/>
<dbReference type="InterPro" id="IPR040451">
    <property type="entry name" value="GH81_N"/>
</dbReference>
<dbReference type="Pfam" id="PF17652">
    <property type="entry name" value="Glyco_hydro81C"/>
    <property type="match status" value="1"/>
</dbReference>
<name>A0A0A1TPJ2_9HYPO</name>
<dbReference type="InterPro" id="IPR008999">
    <property type="entry name" value="Actin-crosslinking"/>
</dbReference>
<accession>A0A0A1TPJ2</accession>
<dbReference type="HOGENOM" id="CLU_008151_0_0_1"/>
<dbReference type="GO" id="GO:0071555">
    <property type="term" value="P:cell wall organization"/>
    <property type="evidence" value="ECO:0007669"/>
    <property type="project" value="UniProtKB-KW"/>
</dbReference>
<dbReference type="Gene3D" id="2.80.10.50">
    <property type="match status" value="1"/>
</dbReference>
<dbReference type="SUPFAM" id="SSF50405">
    <property type="entry name" value="Actin-crosslinking proteins"/>
    <property type="match status" value="1"/>
</dbReference>
<dbReference type="GO" id="GO:0052861">
    <property type="term" value="F:endo-1,3(4)-beta-glucanase activity"/>
    <property type="evidence" value="ECO:0007669"/>
    <property type="project" value="InterPro"/>
</dbReference>
<evidence type="ECO:0000256" key="4">
    <source>
        <dbReference type="ARBA" id="ARBA00022801"/>
    </source>
</evidence>
<dbReference type="PANTHER" id="PTHR31983:SF0">
    <property type="entry name" value="GLUCAN ENDO-1,3-BETA-D-GLUCOSIDASE 2"/>
    <property type="match status" value="1"/>
</dbReference>
<feature type="domain" description="Glycosyl hydrolase family 81 N-terminal" evidence="10">
    <location>
        <begin position="65"/>
        <end position="345"/>
    </location>
</feature>
<gene>
    <name evidence="12" type="ORF">VHEMI08302</name>
</gene>
<comment type="similarity">
    <text evidence="2">Belongs to the glycosyl hydrolase 81 family.</text>
</comment>
<dbReference type="PANTHER" id="PTHR31983">
    <property type="entry name" value="ENDO-1,3(4)-BETA-GLUCANASE 1"/>
    <property type="match status" value="1"/>
</dbReference>
<sequence length="856" mass="92672">MFGSSISGILLLASLVTVQAAPETSSHRFEKRGTFGPISTGAPNLAGGNAVCDAAPISSFFAGMKPPYPTNSWWAPYATSPGNQTAAGPFPYESWLEGSGVTFGVSANRQFDGTSVKNPSQTDWRASFSEHSGTFDKHKALGWDTQTVTVQYFEGASSMTAYLVPGSPYMTFKYDGATPVLTSKNGDIKTFNGKTLNTGDSTSATGKSFTVTNSKGGTYIIYALSSITLTATSAGTITASGKYNDILRLAMLNNPSHQALLDQYSSIYATAMDMDYSFTDSQGTMFFNWKTVGDVNNLLMLTWPHHRASLQNPNYPATSSLNYLTTKGWMYPALGSQWRLTYKLPAITWNAPRKLDNSCSQSVIRGLEYEIGQLNASDPAVPGDFYYWGGTMAAKARLALIAEDVGRNDLVNPVVQYLKASFAAWFQSSAKTLAAYETGWGAVINKAGATNTWVDFGNGYMNDHHFHYGYFLNVAAVIAKYDRDWLNQHKDYINFFARDIVNPSSQDPYFPVTRCRDFFAGHSWASGIANGAGSRDQESSGEAVNGYYGALLWASVALSQDHVNYAKLMLATEQQAAQVYWHLYPQQGENDRDNPYPEAGVRKLVSMGNVMDFQSGAWLFWGAQRVQISGIQVLPVTPVNEVLYDKLWVDNMWDYAMPELVDPSIGDDFKCVIIAAYANSNPQVAAEWSSKLTSWGSGNTYTNELYFIGTRPNPSGQAICGKLPENPYGKFKLQVASSGKYVAASSGNSKLVASGNDAGSGAVFNSQYVPNAGTLQLDSTKQYVTADQGGKLTLDAARATAGAWEKFTIRPKIGAPDGVYSIKASSNGQYITVGGDGGLVNNGAKESDSAGFKFVA</sequence>
<feature type="domain" description="Glycosyl hydrolase family 81 C-terminal" evidence="11">
    <location>
        <begin position="362"/>
        <end position="690"/>
    </location>
</feature>
<evidence type="ECO:0000313" key="13">
    <source>
        <dbReference type="Proteomes" id="UP000039046"/>
    </source>
</evidence>
<evidence type="ECO:0000256" key="9">
    <source>
        <dbReference type="SAM" id="SignalP"/>
    </source>
</evidence>
<evidence type="ECO:0000256" key="7">
    <source>
        <dbReference type="ARBA" id="ARBA00023316"/>
    </source>
</evidence>
<dbReference type="GO" id="GO:0000272">
    <property type="term" value="P:polysaccharide catabolic process"/>
    <property type="evidence" value="ECO:0007669"/>
    <property type="project" value="UniProtKB-KW"/>
</dbReference>
<protein>
    <recommendedName>
        <fullName evidence="3">glucan endo-1,3-beta-D-glucosidase</fullName>
        <ecNumber evidence="3">3.2.1.39</ecNumber>
    </recommendedName>
</protein>
<organism evidence="12 13">
    <name type="scientific">[Torrubiella] hemipterigena</name>
    <dbReference type="NCBI Taxonomy" id="1531966"/>
    <lineage>
        <taxon>Eukaryota</taxon>
        <taxon>Fungi</taxon>
        <taxon>Dikarya</taxon>
        <taxon>Ascomycota</taxon>
        <taxon>Pezizomycotina</taxon>
        <taxon>Sordariomycetes</taxon>
        <taxon>Hypocreomycetidae</taxon>
        <taxon>Hypocreales</taxon>
        <taxon>Clavicipitaceae</taxon>
        <taxon>Clavicipitaceae incertae sedis</taxon>
        <taxon>'Torrubiella' clade</taxon>
    </lineage>
</organism>
<dbReference type="OrthoDB" id="4473401at2759"/>
<evidence type="ECO:0000256" key="8">
    <source>
        <dbReference type="ARBA" id="ARBA00023326"/>
    </source>
</evidence>
<feature type="signal peptide" evidence="9">
    <location>
        <begin position="1"/>
        <end position="20"/>
    </location>
</feature>
<keyword evidence="13" id="KW-1185">Reference proteome</keyword>
<evidence type="ECO:0000256" key="5">
    <source>
        <dbReference type="ARBA" id="ARBA00023277"/>
    </source>
</evidence>
<reference evidence="12 13" key="1">
    <citation type="journal article" date="2015" name="Genome Announc.">
        <title>Draft Genome Sequence and Gene Annotation of the Entomopathogenic Fungus Verticillium hemipterigenum.</title>
        <authorList>
            <person name="Horn F."/>
            <person name="Habel A."/>
            <person name="Scharf D.H."/>
            <person name="Dworschak J."/>
            <person name="Brakhage A.A."/>
            <person name="Guthke R."/>
            <person name="Hertweck C."/>
            <person name="Linde J."/>
        </authorList>
    </citation>
    <scope>NUCLEOTIDE SEQUENCE [LARGE SCALE GENOMIC DNA]</scope>
</reference>
<evidence type="ECO:0000259" key="10">
    <source>
        <dbReference type="Pfam" id="PF03639"/>
    </source>
</evidence>
<dbReference type="Pfam" id="PF03639">
    <property type="entry name" value="Glyco_hydro_81"/>
    <property type="match status" value="1"/>
</dbReference>
<dbReference type="EMBL" id="CDHN01000005">
    <property type="protein sequence ID" value="CEJ92667.1"/>
    <property type="molecule type" value="Genomic_DNA"/>
</dbReference>
<keyword evidence="7" id="KW-0961">Cell wall biogenesis/degradation</keyword>
<dbReference type="AlphaFoldDB" id="A0A0A1TPJ2"/>
<evidence type="ECO:0000256" key="6">
    <source>
        <dbReference type="ARBA" id="ARBA00023295"/>
    </source>
</evidence>
<evidence type="ECO:0000256" key="3">
    <source>
        <dbReference type="ARBA" id="ARBA00012780"/>
    </source>
</evidence>
<dbReference type="EC" id="3.2.1.39" evidence="3"/>
<keyword evidence="9" id="KW-0732">Signal</keyword>
<keyword evidence="4" id="KW-0378">Hydrolase</keyword>
<dbReference type="InterPro" id="IPR040720">
    <property type="entry name" value="GH81_C"/>
</dbReference>
<keyword evidence="5" id="KW-0119">Carbohydrate metabolism</keyword>
<dbReference type="Gene3D" id="2.70.98.30">
    <property type="entry name" value="Golgi alpha-mannosidase II, domain 4"/>
    <property type="match status" value="1"/>
</dbReference>
<evidence type="ECO:0000259" key="11">
    <source>
        <dbReference type="Pfam" id="PF17652"/>
    </source>
</evidence>
<evidence type="ECO:0000256" key="2">
    <source>
        <dbReference type="ARBA" id="ARBA00010730"/>
    </source>
</evidence>
<evidence type="ECO:0000256" key="1">
    <source>
        <dbReference type="ARBA" id="ARBA00000382"/>
    </source>
</evidence>
<dbReference type="Proteomes" id="UP000039046">
    <property type="component" value="Unassembled WGS sequence"/>
</dbReference>
<keyword evidence="8" id="KW-0624">Polysaccharide degradation</keyword>
<evidence type="ECO:0000313" key="12">
    <source>
        <dbReference type="EMBL" id="CEJ92667.1"/>
    </source>
</evidence>